<dbReference type="RefSeq" id="WP_239586865.1">
    <property type="nucleotide sequence ID" value="NZ_JAFBCV010000021.1"/>
</dbReference>
<keyword evidence="1" id="KW-0175">Coiled coil</keyword>
<gene>
    <name evidence="3" type="ORF">JOC54_004392</name>
</gene>
<dbReference type="Proteomes" id="UP001179280">
    <property type="component" value="Unassembled WGS sequence"/>
</dbReference>
<name>A0ABS2SZZ1_9BACI</name>
<evidence type="ECO:0000259" key="2">
    <source>
        <dbReference type="Pfam" id="PF05175"/>
    </source>
</evidence>
<feature type="domain" description="Methyltransferase small" evidence="2">
    <location>
        <begin position="32"/>
        <end position="175"/>
    </location>
</feature>
<sequence>MMLVEGERIDRIAGTRDSIIQSQDVFSYSIDAVLLGRFASIPIKAGRILDLCSGNGIVGLVVAGRTKATIQLVELQEQLHSMAERSIKLNDLTNQIVSHQLDVKNLQNAFSHGEFDTVTCNPPYFPVHSNKLIKEKVAIALARHELACTLNDVISSASFVLKHGGKLAMVHRPERLAEMMLVMQQNGIEPKRIRLCHAREDEPATILLVEGIKGGKPGLRIEAPLFIYQADGEYTQRFQQEYFNE</sequence>
<evidence type="ECO:0000313" key="3">
    <source>
        <dbReference type="EMBL" id="MBM7841093.1"/>
    </source>
</evidence>
<dbReference type="PANTHER" id="PTHR47739">
    <property type="entry name" value="TRNA1(VAL) (ADENINE(37)-N6)-METHYLTRANSFERASE"/>
    <property type="match status" value="1"/>
</dbReference>
<evidence type="ECO:0000256" key="1">
    <source>
        <dbReference type="SAM" id="Coils"/>
    </source>
</evidence>
<evidence type="ECO:0000313" key="4">
    <source>
        <dbReference type="Proteomes" id="UP001179280"/>
    </source>
</evidence>
<organism evidence="3 4">
    <name type="scientific">Shouchella xiaoxiensis</name>
    <dbReference type="NCBI Taxonomy" id="766895"/>
    <lineage>
        <taxon>Bacteria</taxon>
        <taxon>Bacillati</taxon>
        <taxon>Bacillota</taxon>
        <taxon>Bacilli</taxon>
        <taxon>Bacillales</taxon>
        <taxon>Bacillaceae</taxon>
        <taxon>Shouchella</taxon>
    </lineage>
</organism>
<dbReference type="PANTHER" id="PTHR47739:SF1">
    <property type="entry name" value="TRNA1(VAL) (ADENINE(37)-N6)-METHYLTRANSFERASE"/>
    <property type="match status" value="1"/>
</dbReference>
<dbReference type="EMBL" id="JAFBCV010000021">
    <property type="protein sequence ID" value="MBM7841093.1"/>
    <property type="molecule type" value="Genomic_DNA"/>
</dbReference>
<comment type="caution">
    <text evidence="3">The sequence shown here is derived from an EMBL/GenBank/DDBJ whole genome shotgun (WGS) entry which is preliminary data.</text>
</comment>
<dbReference type="Gene3D" id="3.40.50.150">
    <property type="entry name" value="Vaccinia Virus protein VP39"/>
    <property type="match status" value="1"/>
</dbReference>
<proteinExistence type="predicted"/>
<dbReference type="Pfam" id="PF05175">
    <property type="entry name" value="MTS"/>
    <property type="match status" value="1"/>
</dbReference>
<protein>
    <submittedName>
        <fullName evidence="3">tRNA1(Val) A37 N6-methylase TrmN6</fullName>
    </submittedName>
</protein>
<reference evidence="3" key="1">
    <citation type="submission" date="2021-01" db="EMBL/GenBank/DDBJ databases">
        <title>Genomic Encyclopedia of Type Strains, Phase IV (KMG-IV): sequencing the most valuable type-strain genomes for metagenomic binning, comparative biology and taxonomic classification.</title>
        <authorList>
            <person name="Goeker M."/>
        </authorList>
    </citation>
    <scope>NUCLEOTIDE SEQUENCE</scope>
    <source>
        <strain evidence="3">DSM 21943</strain>
    </source>
</reference>
<dbReference type="InterPro" id="IPR029063">
    <property type="entry name" value="SAM-dependent_MTases_sf"/>
</dbReference>
<dbReference type="CDD" id="cd02440">
    <property type="entry name" value="AdoMet_MTases"/>
    <property type="match status" value="1"/>
</dbReference>
<dbReference type="InterPro" id="IPR050210">
    <property type="entry name" value="tRNA_Adenine-N(6)_MTase"/>
</dbReference>
<feature type="coiled-coil region" evidence="1">
    <location>
        <begin position="65"/>
        <end position="109"/>
    </location>
</feature>
<dbReference type="SUPFAM" id="SSF53335">
    <property type="entry name" value="S-adenosyl-L-methionine-dependent methyltransferases"/>
    <property type="match status" value="1"/>
</dbReference>
<keyword evidence="4" id="KW-1185">Reference proteome</keyword>
<dbReference type="InterPro" id="IPR007848">
    <property type="entry name" value="Small_mtfrase_dom"/>
</dbReference>
<accession>A0ABS2SZZ1</accession>